<sequence>MTEKVRKDARGWPMNILHDWAILNRIVERFEAALPKRWLKRTREWRKKVLLTVYMAAVHRPDIDAFSKNQPGNPYYRDGFMWLYINLEDLLNPKMLLIYLNSRGRHSPHTFISTDWASMRLGEVTGNLRPAFLNEHIMMFDGDMTPEKYAKLVHWDEDERAFDWMTTQRGILPGHALLALEIQQGIYRFLLECCYALLVDIPRERLIEGDMPIQPEPPALSTSETGMNLLTVVAGEAPYRIPGSLNLSRLQGIVAAKRSAAEDHIWSLREDPGYFAEVVLDRKEHRPEIVPDFEGSLHPSVRLAGGKGMWNKVLNTVVSDAYFALGLWDEVQLQLNSLESLYAKYAKDLRPEQDLPKDLEWTFCKFSWLLEHMVRGPLINLQVGVPASPMRRFFVRAPPQHGRNNIRTMSRESLVADKKRSHFSWMLNTIWGEQERFLFGLPNIMDEMERLIETEKSIKDLISPWVMSTISDLSVLSECQRQISYFQPWAATFETTINDKRDEIKEDYVKNVDRWSEFDREMEDVQISDEGTPTDGRFFYPIDKRRTQETTVAMQRAEASLDAFWKKVDSSFINKNGISQHSAIRHLLLKDRIMHRTPDWVEPSKDKSATATTTMDDLCLPLSELYFDLEQRTQRTIRSDEKGGPSRVKVKTRGTAAPSREQPQPTSNHGPDVQPTMAVDRRAHKVFSALFYTPSRTSQPGEVSWTDLLHAMGSTGFLVEKLYGSVWQFSPQNLDVERSIQFHESHPSGKIPFRTARRHGRRLNRAYGWHSAMFKLDG</sequence>
<dbReference type="VEuPathDB" id="FungiDB:ASPWEDRAFT_30434"/>
<gene>
    <name evidence="2" type="ORF">ASPWEDRAFT_30434</name>
</gene>
<dbReference type="Proteomes" id="UP000184383">
    <property type="component" value="Unassembled WGS sequence"/>
</dbReference>
<dbReference type="RefSeq" id="XP_040687025.1">
    <property type="nucleotide sequence ID" value="XM_040833407.1"/>
</dbReference>
<name>A0A1L9REN9_ASPWE</name>
<accession>A0A1L9REN9</accession>
<keyword evidence="3" id="KW-1185">Reference proteome</keyword>
<dbReference type="PANTHER" id="PTHR40788:SF2">
    <property type="entry name" value="CLR5 DOMAIN-CONTAINING PROTEIN"/>
    <property type="match status" value="1"/>
</dbReference>
<dbReference type="STRING" id="1073089.A0A1L9REN9"/>
<reference evidence="3" key="1">
    <citation type="journal article" date="2017" name="Genome Biol.">
        <title>Comparative genomics reveals high biological diversity and specific adaptations in the industrially and medically important fungal genus Aspergillus.</title>
        <authorList>
            <person name="de Vries R.P."/>
            <person name="Riley R."/>
            <person name="Wiebenga A."/>
            <person name="Aguilar-Osorio G."/>
            <person name="Amillis S."/>
            <person name="Uchima C.A."/>
            <person name="Anderluh G."/>
            <person name="Asadollahi M."/>
            <person name="Askin M."/>
            <person name="Barry K."/>
            <person name="Battaglia E."/>
            <person name="Bayram O."/>
            <person name="Benocci T."/>
            <person name="Braus-Stromeyer S.A."/>
            <person name="Caldana C."/>
            <person name="Canovas D."/>
            <person name="Cerqueira G.C."/>
            <person name="Chen F."/>
            <person name="Chen W."/>
            <person name="Choi C."/>
            <person name="Clum A."/>
            <person name="Dos Santos R.A."/>
            <person name="Damasio A.R."/>
            <person name="Diallinas G."/>
            <person name="Emri T."/>
            <person name="Fekete E."/>
            <person name="Flipphi M."/>
            <person name="Freyberg S."/>
            <person name="Gallo A."/>
            <person name="Gournas C."/>
            <person name="Habgood R."/>
            <person name="Hainaut M."/>
            <person name="Harispe M.L."/>
            <person name="Henrissat B."/>
            <person name="Hilden K.S."/>
            <person name="Hope R."/>
            <person name="Hossain A."/>
            <person name="Karabika E."/>
            <person name="Karaffa L."/>
            <person name="Karanyi Z."/>
            <person name="Krasevec N."/>
            <person name="Kuo A."/>
            <person name="Kusch H."/>
            <person name="LaButti K."/>
            <person name="Lagendijk E.L."/>
            <person name="Lapidus A."/>
            <person name="Levasseur A."/>
            <person name="Lindquist E."/>
            <person name="Lipzen A."/>
            <person name="Logrieco A.F."/>
            <person name="MacCabe A."/>
            <person name="Maekelae M.R."/>
            <person name="Malavazi I."/>
            <person name="Melin P."/>
            <person name="Meyer V."/>
            <person name="Mielnichuk N."/>
            <person name="Miskei M."/>
            <person name="Molnar A.P."/>
            <person name="Mule G."/>
            <person name="Ngan C.Y."/>
            <person name="Orejas M."/>
            <person name="Orosz E."/>
            <person name="Ouedraogo J.P."/>
            <person name="Overkamp K.M."/>
            <person name="Park H.-S."/>
            <person name="Perrone G."/>
            <person name="Piumi F."/>
            <person name="Punt P.J."/>
            <person name="Ram A.F."/>
            <person name="Ramon A."/>
            <person name="Rauscher S."/>
            <person name="Record E."/>
            <person name="Riano-Pachon D.M."/>
            <person name="Robert V."/>
            <person name="Roehrig J."/>
            <person name="Ruller R."/>
            <person name="Salamov A."/>
            <person name="Salih N.S."/>
            <person name="Samson R.A."/>
            <person name="Sandor E."/>
            <person name="Sanguinetti M."/>
            <person name="Schuetze T."/>
            <person name="Sepcic K."/>
            <person name="Shelest E."/>
            <person name="Sherlock G."/>
            <person name="Sophianopoulou V."/>
            <person name="Squina F.M."/>
            <person name="Sun H."/>
            <person name="Susca A."/>
            <person name="Todd R.B."/>
            <person name="Tsang A."/>
            <person name="Unkles S.E."/>
            <person name="van de Wiele N."/>
            <person name="van Rossen-Uffink D."/>
            <person name="Oliveira J.V."/>
            <person name="Vesth T.C."/>
            <person name="Visser J."/>
            <person name="Yu J.-H."/>
            <person name="Zhou M."/>
            <person name="Andersen M.R."/>
            <person name="Archer D.B."/>
            <person name="Baker S.E."/>
            <person name="Benoit I."/>
            <person name="Brakhage A.A."/>
            <person name="Braus G.H."/>
            <person name="Fischer R."/>
            <person name="Frisvad J.C."/>
            <person name="Goldman G.H."/>
            <person name="Houbraken J."/>
            <person name="Oakley B."/>
            <person name="Pocsi I."/>
            <person name="Scazzocchio C."/>
            <person name="Seiboth B."/>
            <person name="vanKuyk P.A."/>
            <person name="Wortman J."/>
            <person name="Dyer P.S."/>
            <person name="Grigoriev I.V."/>
        </authorList>
    </citation>
    <scope>NUCLEOTIDE SEQUENCE [LARGE SCALE GENOMIC DNA]</scope>
    <source>
        <strain evidence="3">DTO 134E9</strain>
    </source>
</reference>
<proteinExistence type="predicted"/>
<protein>
    <submittedName>
        <fullName evidence="2">Uncharacterized protein</fullName>
    </submittedName>
</protein>
<dbReference type="OrthoDB" id="2922289at2759"/>
<feature type="region of interest" description="Disordered" evidence="1">
    <location>
        <begin position="636"/>
        <end position="675"/>
    </location>
</feature>
<evidence type="ECO:0000313" key="2">
    <source>
        <dbReference type="EMBL" id="OJJ33348.1"/>
    </source>
</evidence>
<dbReference type="PANTHER" id="PTHR40788">
    <property type="entry name" value="CLR5 DOMAIN-CONTAINING PROTEIN-RELATED"/>
    <property type="match status" value="1"/>
</dbReference>
<evidence type="ECO:0000256" key="1">
    <source>
        <dbReference type="SAM" id="MobiDB-lite"/>
    </source>
</evidence>
<dbReference type="GeneID" id="63749255"/>
<dbReference type="EMBL" id="KV878214">
    <property type="protein sequence ID" value="OJJ33348.1"/>
    <property type="molecule type" value="Genomic_DNA"/>
</dbReference>
<dbReference type="AlphaFoldDB" id="A0A1L9REN9"/>
<organism evidence="2 3">
    <name type="scientific">Aspergillus wentii DTO 134E9</name>
    <dbReference type="NCBI Taxonomy" id="1073089"/>
    <lineage>
        <taxon>Eukaryota</taxon>
        <taxon>Fungi</taxon>
        <taxon>Dikarya</taxon>
        <taxon>Ascomycota</taxon>
        <taxon>Pezizomycotina</taxon>
        <taxon>Eurotiomycetes</taxon>
        <taxon>Eurotiomycetidae</taxon>
        <taxon>Eurotiales</taxon>
        <taxon>Aspergillaceae</taxon>
        <taxon>Aspergillus</taxon>
        <taxon>Aspergillus subgen. Cremei</taxon>
    </lineage>
</organism>
<evidence type="ECO:0000313" key="3">
    <source>
        <dbReference type="Proteomes" id="UP000184383"/>
    </source>
</evidence>